<evidence type="ECO:0000256" key="2">
    <source>
        <dbReference type="ARBA" id="ARBA00004906"/>
    </source>
</evidence>
<protein>
    <submittedName>
        <fullName evidence="5">BTB/POZ domain-containing protein</fullName>
    </submittedName>
</protein>
<dbReference type="PROSITE" id="PS50097">
    <property type="entry name" value="BTB"/>
    <property type="match status" value="1"/>
</dbReference>
<evidence type="ECO:0000256" key="3">
    <source>
        <dbReference type="ARBA" id="ARBA00022786"/>
    </source>
</evidence>
<reference evidence="5" key="2">
    <citation type="submission" date="2023-06" db="EMBL/GenBank/DDBJ databases">
        <authorList>
            <person name="Ma L."/>
            <person name="Liu K.-W."/>
            <person name="Li Z."/>
            <person name="Hsiao Y.-Y."/>
            <person name="Qi Y."/>
            <person name="Fu T."/>
            <person name="Tang G."/>
            <person name="Zhang D."/>
            <person name="Sun W.-H."/>
            <person name="Liu D.-K."/>
            <person name="Li Y."/>
            <person name="Chen G.-Z."/>
            <person name="Liu X.-D."/>
            <person name="Liao X.-Y."/>
            <person name="Jiang Y.-T."/>
            <person name="Yu X."/>
            <person name="Hao Y."/>
            <person name="Huang J."/>
            <person name="Zhao X.-W."/>
            <person name="Ke S."/>
            <person name="Chen Y.-Y."/>
            <person name="Wu W.-L."/>
            <person name="Hsu J.-L."/>
            <person name="Lin Y.-F."/>
            <person name="Huang M.-D."/>
            <person name="Li C.-Y."/>
            <person name="Huang L."/>
            <person name="Wang Z.-W."/>
            <person name="Zhao X."/>
            <person name="Zhong W.-Y."/>
            <person name="Peng D.-H."/>
            <person name="Ahmad S."/>
            <person name="Lan S."/>
            <person name="Zhang J.-S."/>
            <person name="Tsai W.-C."/>
            <person name="Van De Peer Y."/>
            <person name="Liu Z.-J."/>
        </authorList>
    </citation>
    <scope>NUCLEOTIDE SEQUENCE</scope>
    <source>
        <strain evidence="5">SCP</strain>
        <tissue evidence="5">Leaves</tissue>
    </source>
</reference>
<dbReference type="InterPro" id="IPR045890">
    <property type="entry name" value="POB1-like"/>
</dbReference>
<dbReference type="CDD" id="cd18186">
    <property type="entry name" value="BTB_POZ_ZBTB_KLHL-like"/>
    <property type="match status" value="1"/>
</dbReference>
<dbReference type="InterPro" id="IPR011705">
    <property type="entry name" value="BACK"/>
</dbReference>
<evidence type="ECO:0000256" key="1">
    <source>
        <dbReference type="ARBA" id="ARBA00002668"/>
    </source>
</evidence>
<keyword evidence="3" id="KW-0833">Ubl conjugation pathway</keyword>
<dbReference type="SMART" id="SM00875">
    <property type="entry name" value="BACK"/>
    <property type="match status" value="1"/>
</dbReference>
<keyword evidence="6" id="KW-1185">Reference proteome</keyword>
<dbReference type="GO" id="GO:0010114">
    <property type="term" value="P:response to red light"/>
    <property type="evidence" value="ECO:0007669"/>
    <property type="project" value="TreeGrafter"/>
</dbReference>
<dbReference type="FunFam" id="1.25.40.420:FF:000008">
    <property type="entry name" value="BTB/POZ domain-containing protein POB1"/>
    <property type="match status" value="1"/>
</dbReference>
<dbReference type="InterPro" id="IPR000210">
    <property type="entry name" value="BTB/POZ_dom"/>
</dbReference>
<proteinExistence type="predicted"/>
<dbReference type="SUPFAM" id="SSF54695">
    <property type="entry name" value="POZ domain"/>
    <property type="match status" value="1"/>
</dbReference>
<dbReference type="Pfam" id="PF00651">
    <property type="entry name" value="BTB"/>
    <property type="match status" value="1"/>
</dbReference>
<dbReference type="Proteomes" id="UP001179952">
    <property type="component" value="Unassembled WGS sequence"/>
</dbReference>
<dbReference type="GO" id="GO:0005634">
    <property type="term" value="C:nucleus"/>
    <property type="evidence" value="ECO:0007669"/>
    <property type="project" value="TreeGrafter"/>
</dbReference>
<dbReference type="Gene3D" id="3.30.710.10">
    <property type="entry name" value="Potassium Channel Kv1.1, Chain A"/>
    <property type="match status" value="1"/>
</dbReference>
<dbReference type="Gene3D" id="1.25.40.420">
    <property type="match status" value="1"/>
</dbReference>
<dbReference type="InterPro" id="IPR011333">
    <property type="entry name" value="SKP1/BTB/POZ_sf"/>
</dbReference>
<dbReference type="Pfam" id="PF07707">
    <property type="entry name" value="BACK"/>
    <property type="match status" value="1"/>
</dbReference>
<feature type="domain" description="BTB" evidence="4">
    <location>
        <begin position="71"/>
        <end position="133"/>
    </location>
</feature>
<organism evidence="5 6">
    <name type="scientific">Acorus gramineus</name>
    <name type="common">Dwarf sweet flag</name>
    <dbReference type="NCBI Taxonomy" id="55184"/>
    <lineage>
        <taxon>Eukaryota</taxon>
        <taxon>Viridiplantae</taxon>
        <taxon>Streptophyta</taxon>
        <taxon>Embryophyta</taxon>
        <taxon>Tracheophyta</taxon>
        <taxon>Spermatophyta</taxon>
        <taxon>Magnoliopsida</taxon>
        <taxon>Liliopsida</taxon>
        <taxon>Acoraceae</taxon>
        <taxon>Acorus</taxon>
    </lineage>
</organism>
<dbReference type="AlphaFoldDB" id="A0AAV9B3C7"/>
<comment type="function">
    <text evidence="1">May act as a substrate-specific adapter of an E3 ubiquitin-protein ligase complex (CUL3-RBX1-BTB) which mediates the ubiquitination and subsequent proteasomal degradation of target proteins.</text>
</comment>
<name>A0AAV9B3C7_ACOGR</name>
<sequence length="471" mass="53211">MDPDTSHTVTTFDFDFAFDDPRFSNRLIHLHITQSPSSIPTTKYPLLSLFSHLFSNPTNPNPDNNPPSRTRSIHVNSAVLAAKSPFFHRLFSNGMLESSIPTAPVSLPIHSSEEPTLLDLLRFIYFGNLPFPTTRDPSALLNLLVAADKFEVTSCVSYCVTLLLRLPMTSDSALVYLDLPSSVSSTDESRPLVSAAEDYLVAHHKNFDKGADFQHLSVAGLETVLRRDDLRPDSEDEVFDAVLQWGRFNFPDHDERRRVLASCVPRLVRFPHMSPERLKDVLRCDDLDRDFATRVVQDALFFKAGAVSPRADDRRFVARDYKRKPMRMFKADRPCEHCVMYFDLKWEECVGLAPSGRIYSEAFRLGGHVFCLSAGRKGLDGKGGSFGLSLVMMEKGLGNDLVGFECGVRKLRQSRFSDWKYKEHVSLSFDVVTGKVCSPDLFGVRWESFVDPDNLYCIEGMVYLKAVVTVW</sequence>
<evidence type="ECO:0000313" key="5">
    <source>
        <dbReference type="EMBL" id="KAK1270938.1"/>
    </source>
</evidence>
<comment type="caution">
    <text evidence="5">The sequence shown here is derived from an EMBL/GenBank/DDBJ whole genome shotgun (WGS) entry which is preliminary data.</text>
</comment>
<reference evidence="5" key="1">
    <citation type="journal article" date="2023" name="Nat. Commun.">
        <title>Diploid and tetraploid genomes of Acorus and the evolution of monocots.</title>
        <authorList>
            <person name="Ma L."/>
            <person name="Liu K.W."/>
            <person name="Li Z."/>
            <person name="Hsiao Y.Y."/>
            <person name="Qi Y."/>
            <person name="Fu T."/>
            <person name="Tang G.D."/>
            <person name="Zhang D."/>
            <person name="Sun W.H."/>
            <person name="Liu D.K."/>
            <person name="Li Y."/>
            <person name="Chen G.Z."/>
            <person name="Liu X.D."/>
            <person name="Liao X.Y."/>
            <person name="Jiang Y.T."/>
            <person name="Yu X."/>
            <person name="Hao Y."/>
            <person name="Huang J."/>
            <person name="Zhao X.W."/>
            <person name="Ke S."/>
            <person name="Chen Y.Y."/>
            <person name="Wu W.L."/>
            <person name="Hsu J.L."/>
            <person name="Lin Y.F."/>
            <person name="Huang M.D."/>
            <person name="Li C.Y."/>
            <person name="Huang L."/>
            <person name="Wang Z.W."/>
            <person name="Zhao X."/>
            <person name="Zhong W.Y."/>
            <person name="Peng D.H."/>
            <person name="Ahmad S."/>
            <person name="Lan S."/>
            <person name="Zhang J.S."/>
            <person name="Tsai W.C."/>
            <person name="Van de Peer Y."/>
            <person name="Liu Z.J."/>
        </authorList>
    </citation>
    <scope>NUCLEOTIDE SEQUENCE</scope>
    <source>
        <strain evidence="5">SCP</strain>
    </source>
</reference>
<evidence type="ECO:0000259" key="4">
    <source>
        <dbReference type="PROSITE" id="PS50097"/>
    </source>
</evidence>
<evidence type="ECO:0000313" key="6">
    <source>
        <dbReference type="Proteomes" id="UP001179952"/>
    </source>
</evidence>
<dbReference type="PANTHER" id="PTHR46336:SF3">
    <property type="entry name" value="BTB_POZ DOMAIN-CONTAINING PROTEIN POB1"/>
    <property type="match status" value="1"/>
</dbReference>
<dbReference type="EMBL" id="JAUJYN010000005">
    <property type="protein sequence ID" value="KAK1270938.1"/>
    <property type="molecule type" value="Genomic_DNA"/>
</dbReference>
<accession>A0AAV9B3C7</accession>
<comment type="pathway">
    <text evidence="2">Protein modification; protein ubiquitination.</text>
</comment>
<gene>
    <name evidence="5" type="ORF">QJS04_geneDACA006099</name>
</gene>
<dbReference type="PANTHER" id="PTHR46336">
    <property type="entry name" value="OS02G0260700 PROTEIN"/>
    <property type="match status" value="1"/>
</dbReference>